<dbReference type="EMBL" id="QGKV02000832">
    <property type="protein sequence ID" value="KAF3552086.1"/>
    <property type="molecule type" value="Genomic_DNA"/>
</dbReference>
<name>A0ABQ7CK53_BRACR</name>
<gene>
    <name evidence="5" type="ORF">DY000_02001955</name>
</gene>
<keyword evidence="6" id="KW-1185">Reference proteome</keyword>
<proteinExistence type="predicted"/>
<dbReference type="Gene3D" id="2.60.120.330">
    <property type="entry name" value="B-lactam Antibiotic, Isopenicillin N Synthase, Chain"/>
    <property type="match status" value="1"/>
</dbReference>
<comment type="caution">
    <text evidence="5">The sequence shown here is derived from an EMBL/GenBank/DDBJ whole genome shotgun (WGS) entry which is preliminary data.</text>
</comment>
<feature type="non-terminal residue" evidence="5">
    <location>
        <position position="149"/>
    </location>
</feature>
<evidence type="ECO:0000256" key="4">
    <source>
        <dbReference type="SAM" id="MobiDB-lite"/>
    </source>
</evidence>
<evidence type="ECO:0000256" key="3">
    <source>
        <dbReference type="ARBA" id="ARBA00023004"/>
    </source>
</evidence>
<dbReference type="InterPro" id="IPR027443">
    <property type="entry name" value="IPNS-like_sf"/>
</dbReference>
<evidence type="ECO:0000256" key="1">
    <source>
        <dbReference type="ARBA" id="ARBA00022723"/>
    </source>
</evidence>
<dbReference type="PANTHER" id="PTHR10209:SF714">
    <property type="entry name" value="1-AMINOCYCLOPROPANE-1-CARBOXYLATE OXIDASE HOMOLOG 11-RELATED"/>
    <property type="match status" value="1"/>
</dbReference>
<accession>A0ABQ7CK53</accession>
<feature type="region of interest" description="Disordered" evidence="4">
    <location>
        <begin position="1"/>
        <end position="23"/>
    </location>
</feature>
<dbReference type="PANTHER" id="PTHR10209">
    <property type="entry name" value="OXIDOREDUCTASE, 2OG-FE II OXYGENASE FAMILY PROTEIN"/>
    <property type="match status" value="1"/>
</dbReference>
<organism evidence="5 6">
    <name type="scientific">Brassica cretica</name>
    <name type="common">Mustard</name>
    <dbReference type="NCBI Taxonomy" id="69181"/>
    <lineage>
        <taxon>Eukaryota</taxon>
        <taxon>Viridiplantae</taxon>
        <taxon>Streptophyta</taxon>
        <taxon>Embryophyta</taxon>
        <taxon>Tracheophyta</taxon>
        <taxon>Spermatophyta</taxon>
        <taxon>Magnoliopsida</taxon>
        <taxon>eudicotyledons</taxon>
        <taxon>Gunneridae</taxon>
        <taxon>Pentapetalae</taxon>
        <taxon>rosids</taxon>
        <taxon>malvids</taxon>
        <taxon>Brassicales</taxon>
        <taxon>Brassicaceae</taxon>
        <taxon>Brassiceae</taxon>
        <taxon>Brassica</taxon>
    </lineage>
</organism>
<reference evidence="5 6" key="1">
    <citation type="journal article" date="2020" name="BMC Genomics">
        <title>Intraspecific diversification of the crop wild relative Brassica cretica Lam. using demographic model selection.</title>
        <authorList>
            <person name="Kioukis A."/>
            <person name="Michalopoulou V.A."/>
            <person name="Briers L."/>
            <person name="Pirintsos S."/>
            <person name="Studholme D.J."/>
            <person name="Pavlidis P."/>
            <person name="Sarris P.F."/>
        </authorList>
    </citation>
    <scope>NUCLEOTIDE SEQUENCE [LARGE SCALE GENOMIC DNA]</scope>
    <source>
        <strain evidence="6">cv. PFS-1207/04</strain>
    </source>
</reference>
<evidence type="ECO:0000313" key="6">
    <source>
        <dbReference type="Proteomes" id="UP000266723"/>
    </source>
</evidence>
<evidence type="ECO:0000256" key="2">
    <source>
        <dbReference type="ARBA" id="ARBA00023002"/>
    </source>
</evidence>
<sequence length="149" mass="17053">MAPNVAIEHDSYSTSDDKKPPVSASGFAIPKAFTLRQHRVKIKDGVRRFYEEDLELKKSYFSRELSKRFLYYSNFNLYSSPPINWRDNFAFYMDPNPPKPEELPEACRNEVLEYSKHVMSLGGLLFELLSEALGLSSEILKSMGCMKGG</sequence>
<keyword evidence="1" id="KW-0479">Metal-binding</keyword>
<evidence type="ECO:0000313" key="5">
    <source>
        <dbReference type="EMBL" id="KAF3552086.1"/>
    </source>
</evidence>
<keyword evidence="3" id="KW-0408">Iron</keyword>
<dbReference type="Proteomes" id="UP000266723">
    <property type="component" value="Unassembled WGS sequence"/>
</dbReference>
<feature type="compositionally biased region" description="Basic and acidic residues" evidence="4">
    <location>
        <begin position="7"/>
        <end position="20"/>
    </location>
</feature>
<dbReference type="SUPFAM" id="SSF51197">
    <property type="entry name" value="Clavaminate synthase-like"/>
    <property type="match status" value="1"/>
</dbReference>
<keyword evidence="2" id="KW-0560">Oxidoreductase</keyword>
<protein>
    <submittedName>
        <fullName evidence="5">Uncharacterized protein</fullName>
    </submittedName>
</protein>